<dbReference type="AlphaFoldDB" id="A0A379IM02"/>
<feature type="chain" id="PRO_5016946241" evidence="1">
    <location>
        <begin position="30"/>
        <end position="84"/>
    </location>
</feature>
<dbReference type="Proteomes" id="UP000255125">
    <property type="component" value="Unassembled WGS sequence"/>
</dbReference>
<dbReference type="RefSeq" id="WP_038444618.1">
    <property type="nucleotide sequence ID" value="NZ_CP008896.1"/>
</dbReference>
<protein>
    <submittedName>
        <fullName evidence="2">Membrane protein</fullName>
    </submittedName>
</protein>
<reference evidence="2 3" key="1">
    <citation type="submission" date="2018-06" db="EMBL/GenBank/DDBJ databases">
        <authorList>
            <consortium name="Pathogen Informatics"/>
            <person name="Doyle S."/>
        </authorList>
    </citation>
    <scope>NUCLEOTIDE SEQUENCE [LARGE SCALE GENOMIC DNA]</scope>
    <source>
        <strain evidence="2 3">NCTC10392</strain>
    </source>
</reference>
<evidence type="ECO:0000313" key="2">
    <source>
        <dbReference type="EMBL" id="SUD35066.1"/>
    </source>
</evidence>
<keyword evidence="1" id="KW-0732">Signal</keyword>
<proteinExistence type="predicted"/>
<name>A0A379IM02_PSEFL</name>
<organism evidence="2 3">
    <name type="scientific">Pseudomonas fluorescens</name>
    <dbReference type="NCBI Taxonomy" id="294"/>
    <lineage>
        <taxon>Bacteria</taxon>
        <taxon>Pseudomonadati</taxon>
        <taxon>Pseudomonadota</taxon>
        <taxon>Gammaproteobacteria</taxon>
        <taxon>Pseudomonadales</taxon>
        <taxon>Pseudomonadaceae</taxon>
        <taxon>Pseudomonas</taxon>
    </lineage>
</organism>
<accession>A0A379IM02</accession>
<dbReference type="OrthoDB" id="5616300at2"/>
<evidence type="ECO:0000256" key="1">
    <source>
        <dbReference type="SAM" id="SignalP"/>
    </source>
</evidence>
<sequence>MNIKNAVSGAALAIAAATLFAGVATQVQAAEEANVHCYGVTSCKGMNDCKTAENACKGQAVCKGHGFKAMTKAACDAAGGKVGE</sequence>
<gene>
    <name evidence="2" type="ORF">NCTC10392_05733</name>
</gene>
<dbReference type="EMBL" id="UGUS01000002">
    <property type="protein sequence ID" value="SUD35066.1"/>
    <property type="molecule type" value="Genomic_DNA"/>
</dbReference>
<feature type="signal peptide" evidence="1">
    <location>
        <begin position="1"/>
        <end position="29"/>
    </location>
</feature>
<evidence type="ECO:0000313" key="3">
    <source>
        <dbReference type="Proteomes" id="UP000255125"/>
    </source>
</evidence>
<dbReference type="KEGG" id="pfn:HZ99_17430"/>